<keyword evidence="2" id="KW-1185">Reference proteome</keyword>
<evidence type="ECO:0000313" key="1">
    <source>
        <dbReference type="EMBL" id="KAL0572682.1"/>
    </source>
</evidence>
<evidence type="ECO:0000313" key="2">
    <source>
        <dbReference type="Proteomes" id="UP001465976"/>
    </source>
</evidence>
<name>A0ABR3FBR9_9AGAR</name>
<protein>
    <submittedName>
        <fullName evidence="1">Uncharacterized protein</fullName>
    </submittedName>
</protein>
<reference evidence="1 2" key="1">
    <citation type="submission" date="2024-02" db="EMBL/GenBank/DDBJ databases">
        <title>A draft genome for the cacao thread blight pathogen Marasmius crinis-equi.</title>
        <authorList>
            <person name="Cohen S.P."/>
            <person name="Baruah I.K."/>
            <person name="Amoako-Attah I."/>
            <person name="Bukari Y."/>
            <person name="Meinhardt L.W."/>
            <person name="Bailey B.A."/>
        </authorList>
    </citation>
    <scope>NUCLEOTIDE SEQUENCE [LARGE SCALE GENOMIC DNA]</scope>
    <source>
        <strain evidence="1 2">GH-76</strain>
    </source>
</reference>
<dbReference type="EMBL" id="JBAHYK010000597">
    <property type="protein sequence ID" value="KAL0572682.1"/>
    <property type="molecule type" value="Genomic_DNA"/>
</dbReference>
<proteinExistence type="predicted"/>
<comment type="caution">
    <text evidence="1">The sequence shown here is derived from an EMBL/GenBank/DDBJ whole genome shotgun (WGS) entry which is preliminary data.</text>
</comment>
<organism evidence="1 2">
    <name type="scientific">Marasmius crinis-equi</name>
    <dbReference type="NCBI Taxonomy" id="585013"/>
    <lineage>
        <taxon>Eukaryota</taxon>
        <taxon>Fungi</taxon>
        <taxon>Dikarya</taxon>
        <taxon>Basidiomycota</taxon>
        <taxon>Agaricomycotina</taxon>
        <taxon>Agaricomycetes</taxon>
        <taxon>Agaricomycetidae</taxon>
        <taxon>Agaricales</taxon>
        <taxon>Marasmiineae</taxon>
        <taxon>Marasmiaceae</taxon>
        <taxon>Marasmius</taxon>
    </lineage>
</organism>
<sequence>MDCSIQDWNRYISKLYTRVFKDQHKNPKAVRERMAQFIKWADHRYSLYVNDMKRNKLKNLLQSNKLWGVHVFGYILSTKYNGTVAGPGFAWGANPQYLLVKEKCQAQITRTLQDFTTHFRHMQMTEMENKIMDVELAVELERKPGKTVKVHDRRLLGKFVVTNAVCLLSEKNRVNIQSFVCKALLKEIHICTGQSAYLLLGQMVLC</sequence>
<accession>A0ABR3FBR9</accession>
<dbReference type="Proteomes" id="UP001465976">
    <property type="component" value="Unassembled WGS sequence"/>
</dbReference>
<gene>
    <name evidence="1" type="ORF">V5O48_009281</name>
</gene>